<dbReference type="InterPro" id="IPR045584">
    <property type="entry name" value="Pilin-like"/>
</dbReference>
<dbReference type="InterPro" id="IPR012902">
    <property type="entry name" value="N_methyl_site"/>
</dbReference>
<dbReference type="PROSITE" id="PS00409">
    <property type="entry name" value="PROKAR_NTER_METHYL"/>
    <property type="match status" value="1"/>
</dbReference>
<sequence>MRRARGMTLVEILVAMSLLAILSAMGYKAFSALMLSREQLTAYSARWTDLARVFHRVETDVAALPTAAQAAAVPPPTAKLADTLTLEETADGAQRLVLSAYGNKSPSGRIERVYLADGEGLSWQSRPLGFAREAVPETYPLLGGDTRARFAVLFAGNRESPRWPVDGVPPGDARALVMTVTLPGGQTVRRIWSLP</sequence>
<dbReference type="SUPFAM" id="SSF54523">
    <property type="entry name" value="Pili subunits"/>
    <property type="match status" value="1"/>
</dbReference>
<organism evidence="1 2">
    <name type="scientific">Crenobacter intestini</name>
    <dbReference type="NCBI Taxonomy" id="2563443"/>
    <lineage>
        <taxon>Bacteria</taxon>
        <taxon>Pseudomonadati</taxon>
        <taxon>Pseudomonadota</taxon>
        <taxon>Betaproteobacteria</taxon>
        <taxon>Neisseriales</taxon>
        <taxon>Neisseriaceae</taxon>
        <taxon>Crenobacter</taxon>
    </lineage>
</organism>
<reference evidence="1 2" key="1">
    <citation type="submission" date="2019-04" db="EMBL/GenBank/DDBJ databases">
        <title>Crenobacter sp. nov.</title>
        <authorList>
            <person name="Shi S."/>
        </authorList>
    </citation>
    <scope>NUCLEOTIDE SEQUENCE [LARGE SCALE GENOMIC DNA]</scope>
    <source>
        <strain evidence="1 2">GY 70310</strain>
    </source>
</reference>
<dbReference type="AlphaFoldDB" id="A0A4V4N761"/>
<proteinExistence type="predicted"/>
<protein>
    <submittedName>
        <fullName evidence="1">Prepilin-type N-terminal cleavage/methylation domain-containing protein</fullName>
    </submittedName>
</protein>
<dbReference type="NCBIfam" id="TIGR02532">
    <property type="entry name" value="IV_pilin_GFxxxE"/>
    <property type="match status" value="1"/>
</dbReference>
<evidence type="ECO:0000313" key="2">
    <source>
        <dbReference type="Proteomes" id="UP000308891"/>
    </source>
</evidence>
<evidence type="ECO:0000313" key="1">
    <source>
        <dbReference type="EMBL" id="TIC79063.1"/>
    </source>
</evidence>
<keyword evidence="2" id="KW-1185">Reference proteome</keyword>
<comment type="caution">
    <text evidence="1">The sequence shown here is derived from an EMBL/GenBank/DDBJ whole genome shotgun (WGS) entry which is preliminary data.</text>
</comment>
<accession>A0A4V4N761</accession>
<gene>
    <name evidence="1" type="ORF">E5K04_14265</name>
</gene>
<name>A0A4V4N761_9NEIS</name>
<dbReference type="Proteomes" id="UP000308891">
    <property type="component" value="Unassembled WGS sequence"/>
</dbReference>
<dbReference type="OrthoDB" id="8587570at2"/>
<dbReference type="RefSeq" id="WP_136555310.1">
    <property type="nucleotide sequence ID" value="NZ_STGJ01000019.1"/>
</dbReference>
<dbReference type="EMBL" id="STGJ01000019">
    <property type="protein sequence ID" value="TIC79063.1"/>
    <property type="molecule type" value="Genomic_DNA"/>
</dbReference>
<dbReference type="Pfam" id="PF07963">
    <property type="entry name" value="N_methyl"/>
    <property type="match status" value="1"/>
</dbReference>